<accession>A0A7I8KKZ4</accession>
<feature type="signal peptide" evidence="9">
    <location>
        <begin position="1"/>
        <end position="27"/>
    </location>
</feature>
<protein>
    <recommendedName>
        <fullName evidence="2">glycerophosphodiester phosphodiesterase</fullName>
        <ecNumber evidence="2">3.1.4.46</ecNumber>
    </recommendedName>
</protein>
<proteinExistence type="inferred from homology"/>
<dbReference type="AlphaFoldDB" id="A0A7I8KKZ4"/>
<keyword evidence="3 9" id="KW-0732">Signal</keyword>
<dbReference type="PANTHER" id="PTHR43620:SF7">
    <property type="entry name" value="GLYCEROPHOSPHODIESTER PHOSPHODIESTERASE GDPD5-RELATED"/>
    <property type="match status" value="1"/>
</dbReference>
<evidence type="ECO:0000256" key="9">
    <source>
        <dbReference type="SAM" id="SignalP"/>
    </source>
</evidence>
<dbReference type="SUPFAM" id="SSF51695">
    <property type="entry name" value="PLC-like phosphodiesterases"/>
    <property type="match status" value="2"/>
</dbReference>
<dbReference type="FunFam" id="3.20.20.190:FF:000011">
    <property type="entry name" value="Glycerophosphodiester phosphodiesterase GDPDL3"/>
    <property type="match status" value="1"/>
</dbReference>
<feature type="compositionally biased region" description="Pro residues" evidence="8">
    <location>
        <begin position="699"/>
        <end position="727"/>
    </location>
</feature>
<dbReference type="EC" id="3.1.4.46" evidence="2"/>
<feature type="region of interest" description="Disordered" evidence="8">
    <location>
        <begin position="678"/>
        <end position="732"/>
    </location>
</feature>
<dbReference type="EMBL" id="LR746269">
    <property type="protein sequence ID" value="CAA7397946.1"/>
    <property type="molecule type" value="Genomic_DNA"/>
</dbReference>
<feature type="chain" id="PRO_5029874413" description="glycerophosphodiester phosphodiesterase" evidence="9">
    <location>
        <begin position="28"/>
        <end position="754"/>
    </location>
</feature>
<dbReference type="GO" id="GO:0008889">
    <property type="term" value="F:glycerophosphodiester phosphodiesterase activity"/>
    <property type="evidence" value="ECO:0007669"/>
    <property type="project" value="UniProtKB-EC"/>
</dbReference>
<organism evidence="11 12">
    <name type="scientific">Spirodela intermedia</name>
    <name type="common">Intermediate duckweed</name>
    <dbReference type="NCBI Taxonomy" id="51605"/>
    <lineage>
        <taxon>Eukaryota</taxon>
        <taxon>Viridiplantae</taxon>
        <taxon>Streptophyta</taxon>
        <taxon>Embryophyta</taxon>
        <taxon>Tracheophyta</taxon>
        <taxon>Spermatophyta</taxon>
        <taxon>Magnoliopsida</taxon>
        <taxon>Liliopsida</taxon>
        <taxon>Araceae</taxon>
        <taxon>Lemnoideae</taxon>
        <taxon>Spirodela</taxon>
    </lineage>
</organism>
<evidence type="ECO:0000256" key="5">
    <source>
        <dbReference type="ARBA" id="ARBA00022801"/>
    </source>
</evidence>
<evidence type="ECO:0000313" key="11">
    <source>
        <dbReference type="EMBL" id="CAA7397946.1"/>
    </source>
</evidence>
<evidence type="ECO:0000313" key="12">
    <source>
        <dbReference type="Proteomes" id="UP000663760"/>
    </source>
</evidence>
<dbReference type="Pfam" id="PF03009">
    <property type="entry name" value="GDPD"/>
    <property type="match status" value="1"/>
</dbReference>
<dbReference type="FunFam" id="3.20.20.190:FF:000013">
    <property type="entry name" value="Glycerophosphodiester phosphodiesterase GDPDL3"/>
    <property type="match status" value="1"/>
</dbReference>
<dbReference type="CDD" id="cd08603">
    <property type="entry name" value="GDPD_SHV3_repeat_1"/>
    <property type="match status" value="1"/>
</dbReference>
<keyword evidence="5" id="KW-0378">Hydrolase</keyword>
<comment type="similarity">
    <text evidence="1">Belongs to the glycerophosphoryl diester phosphodiesterase family.</text>
</comment>
<dbReference type="GO" id="GO:0006071">
    <property type="term" value="P:glycerol metabolic process"/>
    <property type="evidence" value="ECO:0007669"/>
    <property type="project" value="UniProtKB-KW"/>
</dbReference>
<dbReference type="InterPro" id="IPR030395">
    <property type="entry name" value="GP_PDE_dom"/>
</dbReference>
<evidence type="ECO:0000256" key="7">
    <source>
        <dbReference type="ARBA" id="ARBA00047512"/>
    </source>
</evidence>
<dbReference type="GO" id="GO:0006629">
    <property type="term" value="P:lipid metabolic process"/>
    <property type="evidence" value="ECO:0007669"/>
    <property type="project" value="InterPro"/>
</dbReference>
<sequence>MQDRGWGPRLLFLALLLLIQHSTPGAALKWLTLDGKEPLVIAKGGHSGLYPDSSSQGYGTAKDYSLPSASLWCDVRLTKDGIGICLPELNMHNCTDISNWYPNGAKKYTVNGVPQRGWFSVDYSLGDLDKVTLNRSILSRSDIFDGFYQILTVDDLQQLKKPRLWLNIQHDKFYTDHKLNMTSYLLNITRTFAVGYVSSPELSFLRRVAPRLKGSNTKAIFRFLELGELEPSTRLTYGSLLNNLTFISTFASGIMVPKNYIWPVNKDLKLASASTSVAQDARKAGLKVFAAGFANDFDFAYDYSFDPLKEYLNFVDNGNFSVDGVLTDSPLTASAAIGCLSHINSSAPSSGKPVVISYGGAGGMFPSCTDLAYKLAVEDGADYIDCPVQVTKDGVLVCMPDIDLFSGTTISNSSFRNRISRIPAIKSTPGAYTFNFTWEEIQKNLKPEISTPYLKDYGLLRNPSKRNAGAFLNLTKFLALAKENTSLSGVLISIEHAPFLLENLGFGVTDEVLKALNASDLKQEVIIQSTNSSVLKKVQQLNSSYKLMYKIEEPILDIEASAVKDIAGFASFVAVSKTSIYPDNIKYLLNKTRVVEKFKAEKLPVFAYLFQNEFLSVSWDVYNDPIADINLFVKGAGVEGLITEFPATAEAFRRSPCSRGNSTPPYWKPVTPGKLVNMSRLPALPPSPPPLADSDVVEPPLPSAPIPLPSVPPAPAPSPQKEGPPPATNAATSSTASSAAILLLAAALVSLFLI</sequence>
<dbReference type="InterPro" id="IPR017946">
    <property type="entry name" value="PLC-like_Pdiesterase_TIM-brl"/>
</dbReference>
<dbReference type="Proteomes" id="UP000663760">
    <property type="component" value="Chromosome 6"/>
</dbReference>
<dbReference type="PANTHER" id="PTHR43620">
    <property type="entry name" value="GLYCEROPHOSPHORYL DIESTER PHOSPHODIESTERASE"/>
    <property type="match status" value="1"/>
</dbReference>
<evidence type="ECO:0000256" key="6">
    <source>
        <dbReference type="ARBA" id="ARBA00023180"/>
    </source>
</evidence>
<evidence type="ECO:0000256" key="3">
    <source>
        <dbReference type="ARBA" id="ARBA00022729"/>
    </source>
</evidence>
<evidence type="ECO:0000256" key="2">
    <source>
        <dbReference type="ARBA" id="ARBA00012247"/>
    </source>
</evidence>
<evidence type="ECO:0000259" key="10">
    <source>
        <dbReference type="PROSITE" id="PS51704"/>
    </source>
</evidence>
<keyword evidence="4" id="KW-0319">Glycerol metabolism</keyword>
<feature type="domain" description="GP-PDE" evidence="10">
    <location>
        <begin position="353"/>
        <end position="653"/>
    </location>
</feature>
<dbReference type="PROSITE" id="PS51704">
    <property type="entry name" value="GP_PDE"/>
    <property type="match status" value="2"/>
</dbReference>
<evidence type="ECO:0000256" key="8">
    <source>
        <dbReference type="SAM" id="MobiDB-lite"/>
    </source>
</evidence>
<evidence type="ECO:0000256" key="1">
    <source>
        <dbReference type="ARBA" id="ARBA00007277"/>
    </source>
</evidence>
<comment type="catalytic activity">
    <reaction evidence="7">
        <text>a sn-glycero-3-phosphodiester + H2O = an alcohol + sn-glycerol 3-phosphate + H(+)</text>
        <dbReference type="Rhea" id="RHEA:12969"/>
        <dbReference type="ChEBI" id="CHEBI:15377"/>
        <dbReference type="ChEBI" id="CHEBI:15378"/>
        <dbReference type="ChEBI" id="CHEBI:30879"/>
        <dbReference type="ChEBI" id="CHEBI:57597"/>
        <dbReference type="ChEBI" id="CHEBI:83408"/>
        <dbReference type="EC" id="3.1.4.46"/>
    </reaction>
</comment>
<name>A0A7I8KKZ4_SPIIN</name>
<evidence type="ECO:0000256" key="4">
    <source>
        <dbReference type="ARBA" id="ARBA00022798"/>
    </source>
</evidence>
<keyword evidence="12" id="KW-1185">Reference proteome</keyword>
<gene>
    <name evidence="11" type="ORF">SI8410_06008611</name>
</gene>
<reference evidence="11" key="1">
    <citation type="submission" date="2020-02" db="EMBL/GenBank/DDBJ databases">
        <authorList>
            <person name="Scholz U."/>
            <person name="Mascher M."/>
            <person name="Fiebig A."/>
        </authorList>
    </citation>
    <scope>NUCLEOTIDE SEQUENCE</scope>
</reference>
<dbReference type="OrthoDB" id="1058301at2759"/>
<feature type="domain" description="GP-PDE" evidence="10">
    <location>
        <begin position="38"/>
        <end position="337"/>
    </location>
</feature>
<keyword evidence="6" id="KW-0325">Glycoprotein</keyword>
<dbReference type="Gene3D" id="3.20.20.190">
    <property type="entry name" value="Phosphatidylinositol (PI) phosphodiesterase"/>
    <property type="match status" value="2"/>
</dbReference>